<organism evidence="1 2">
    <name type="scientific">Denitromonas iodatirespirans</name>
    <dbReference type="NCBI Taxonomy" id="2795389"/>
    <lineage>
        <taxon>Bacteria</taxon>
        <taxon>Pseudomonadati</taxon>
        <taxon>Pseudomonadota</taxon>
        <taxon>Betaproteobacteria</taxon>
        <taxon>Rhodocyclales</taxon>
        <taxon>Zoogloeaceae</taxon>
        <taxon>Denitromonas</taxon>
    </lineage>
</organism>
<evidence type="ECO:0000313" key="2">
    <source>
        <dbReference type="Proteomes" id="UP000694660"/>
    </source>
</evidence>
<dbReference type="RefSeq" id="WP_214359942.1">
    <property type="nucleotide sequence ID" value="NZ_JAEKFT010000003.1"/>
</dbReference>
<protein>
    <submittedName>
        <fullName evidence="1">Uncharacterized protein</fullName>
    </submittedName>
</protein>
<comment type="caution">
    <text evidence="1">The sequence shown here is derived from an EMBL/GenBank/DDBJ whole genome shotgun (WGS) entry which is preliminary data.</text>
</comment>
<name>A0A944DJY9_DENI1</name>
<dbReference type="AlphaFoldDB" id="A0A944DJY9"/>
<dbReference type="Proteomes" id="UP000694660">
    <property type="component" value="Unassembled WGS sequence"/>
</dbReference>
<proteinExistence type="predicted"/>
<gene>
    <name evidence="1" type="ORF">I8J34_03260</name>
</gene>
<dbReference type="EMBL" id="JAEKFT010000003">
    <property type="protein sequence ID" value="MBT0960184.1"/>
    <property type="molecule type" value="Genomic_DNA"/>
</dbReference>
<evidence type="ECO:0000313" key="1">
    <source>
        <dbReference type="EMBL" id="MBT0960184.1"/>
    </source>
</evidence>
<accession>A0A944DJY9</accession>
<reference evidence="2" key="1">
    <citation type="journal article" date="2022" name="ISME J.">
        <title>Genetic and phylogenetic analysis of dissimilatory iodate-reducing bacteria identifies potential niches across the world's oceans.</title>
        <authorList>
            <person name="Reyes-Umana V."/>
            <person name="Henning Z."/>
            <person name="Lee K."/>
            <person name="Barnum T.P."/>
            <person name="Coates J.D."/>
        </authorList>
    </citation>
    <scope>NUCLEOTIDE SEQUENCE [LARGE SCALE GENOMIC DNA]</scope>
    <source>
        <strain evidence="2">IR12</strain>
    </source>
</reference>
<sequence>MKRSPKRTTAIAPRRDALRTIAMAHELRSAALARVIEAFVGAINRRIDRAMARVVNWMNRHPAWT</sequence>
<keyword evidence="2" id="KW-1185">Reference proteome</keyword>